<proteinExistence type="predicted"/>
<name>A0A8S3UI60_MYTED</name>
<gene>
    <name evidence="1" type="ORF">MEDL_54203</name>
</gene>
<protein>
    <submittedName>
        <fullName evidence="1">Uncharacterized protein</fullName>
    </submittedName>
</protein>
<organism evidence="1 2">
    <name type="scientific">Mytilus edulis</name>
    <name type="common">Blue mussel</name>
    <dbReference type="NCBI Taxonomy" id="6550"/>
    <lineage>
        <taxon>Eukaryota</taxon>
        <taxon>Metazoa</taxon>
        <taxon>Spiralia</taxon>
        <taxon>Lophotrochozoa</taxon>
        <taxon>Mollusca</taxon>
        <taxon>Bivalvia</taxon>
        <taxon>Autobranchia</taxon>
        <taxon>Pteriomorphia</taxon>
        <taxon>Mytilida</taxon>
        <taxon>Mytiloidea</taxon>
        <taxon>Mytilidae</taxon>
        <taxon>Mytilinae</taxon>
        <taxon>Mytilus</taxon>
    </lineage>
</organism>
<dbReference type="OrthoDB" id="2963168at2759"/>
<dbReference type="PANTHER" id="PTHR14187">
    <property type="entry name" value="ALPHA KINASE/ELONGATION FACTOR 2 KINASE"/>
    <property type="match status" value="1"/>
</dbReference>
<reference evidence="1" key="1">
    <citation type="submission" date="2021-03" db="EMBL/GenBank/DDBJ databases">
        <authorList>
            <person name="Bekaert M."/>
        </authorList>
    </citation>
    <scope>NUCLEOTIDE SEQUENCE</scope>
</reference>
<accession>A0A8S3UI60</accession>
<dbReference type="Proteomes" id="UP000683360">
    <property type="component" value="Unassembled WGS sequence"/>
</dbReference>
<comment type="caution">
    <text evidence="1">The sequence shown here is derived from an EMBL/GenBank/DDBJ whole genome shotgun (WGS) entry which is preliminary data.</text>
</comment>
<keyword evidence="2" id="KW-1185">Reference proteome</keyword>
<dbReference type="AlphaFoldDB" id="A0A8S3UI60"/>
<sequence>MKRLKSEKPKAFLDLHRNFEDLKRRVSCENKDYHTMKFPCQITDKCLGSNSATADLAKRSIDPRVTRYTYGVEVTIPFHPNVHEDNRKFIDESGIARCRGIFSLIICAIKTVKLGTTIKRVYKIPSLSNEIDIHIFVTETGLPMYTNTEGCRKIGTLTVCIHAHLRKKEKLK</sequence>
<dbReference type="PANTHER" id="PTHR14187:SF5">
    <property type="entry name" value="HEAT SHOCK 70 KDA PROTEIN 12A"/>
    <property type="match status" value="1"/>
</dbReference>
<evidence type="ECO:0000313" key="1">
    <source>
        <dbReference type="EMBL" id="CAG2242007.1"/>
    </source>
</evidence>
<evidence type="ECO:0000313" key="2">
    <source>
        <dbReference type="Proteomes" id="UP000683360"/>
    </source>
</evidence>
<dbReference type="EMBL" id="CAJPWZ010002613">
    <property type="protein sequence ID" value="CAG2242007.1"/>
    <property type="molecule type" value="Genomic_DNA"/>
</dbReference>